<evidence type="ECO:0000313" key="2">
    <source>
        <dbReference type="EMBL" id="PVW11718.1"/>
    </source>
</evidence>
<feature type="signal peptide" evidence="1">
    <location>
        <begin position="1"/>
        <end position="20"/>
    </location>
</feature>
<dbReference type="EMBL" id="QEHR01000020">
    <property type="protein sequence ID" value="PVW11718.1"/>
    <property type="molecule type" value="Genomic_DNA"/>
</dbReference>
<protein>
    <submittedName>
        <fullName evidence="2">Uncharacterized protein</fullName>
    </submittedName>
</protein>
<keyword evidence="1" id="KW-0732">Signal</keyword>
<name>A0A2U0HSB3_9FLAO</name>
<accession>A0A2U0HSB3</accession>
<proteinExistence type="predicted"/>
<comment type="caution">
    <text evidence="2">The sequence shown here is derived from an EMBL/GenBank/DDBJ whole genome shotgun (WGS) entry which is preliminary data.</text>
</comment>
<keyword evidence="3" id="KW-1185">Reference proteome</keyword>
<reference evidence="2 3" key="1">
    <citation type="submission" date="2018-04" db="EMBL/GenBank/DDBJ databases">
        <title>Marixanthomonas spongiae HN-E44 sp. nov., isolated from a marine sponge.</title>
        <authorList>
            <person name="Luo L."/>
            <person name="Zhuang L."/>
        </authorList>
    </citation>
    <scope>NUCLEOTIDE SEQUENCE [LARGE SCALE GENOMIC DNA]</scope>
    <source>
        <strain evidence="2 3">HN-E44</strain>
    </source>
</reference>
<evidence type="ECO:0000313" key="3">
    <source>
        <dbReference type="Proteomes" id="UP000245962"/>
    </source>
</evidence>
<dbReference type="Proteomes" id="UP000245962">
    <property type="component" value="Unassembled WGS sequence"/>
</dbReference>
<organism evidence="2 3">
    <name type="scientific">Marixanthomonas spongiae</name>
    <dbReference type="NCBI Taxonomy" id="2174845"/>
    <lineage>
        <taxon>Bacteria</taxon>
        <taxon>Pseudomonadati</taxon>
        <taxon>Bacteroidota</taxon>
        <taxon>Flavobacteriia</taxon>
        <taxon>Flavobacteriales</taxon>
        <taxon>Flavobacteriaceae</taxon>
        <taxon>Marixanthomonas</taxon>
    </lineage>
</organism>
<dbReference type="OrthoDB" id="1399454at2"/>
<dbReference type="RefSeq" id="WP_116695704.1">
    <property type="nucleotide sequence ID" value="NZ_QEHR01000020.1"/>
</dbReference>
<dbReference type="PROSITE" id="PS51257">
    <property type="entry name" value="PROKAR_LIPOPROTEIN"/>
    <property type="match status" value="1"/>
</dbReference>
<evidence type="ECO:0000256" key="1">
    <source>
        <dbReference type="SAM" id="SignalP"/>
    </source>
</evidence>
<gene>
    <name evidence="2" type="ORF">DDV96_15585</name>
</gene>
<feature type="chain" id="PRO_5015545929" evidence="1">
    <location>
        <begin position="21"/>
        <end position="369"/>
    </location>
</feature>
<dbReference type="AlphaFoldDB" id="A0A2U0HSB3"/>
<sequence length="369" mass="42187">MKYVSLFCLFVVLLFLGCKRNTPTAEQLKIYKEATHKFPNTVTKKERATGLELNIPFHYNIENVNAQFKEELRTVTTPSKIFKLGSNLTTFNSFDGSIYLIENSQVDAVSMGKILKKYSSQIKCVEYQDAESIIFRDQYMVYTTVFYRYFEEEKIHLIFESTNVSQGNGVYIGEKGDSPLLSRAMYDLQVAKTLVEERAQVKLDTVSWKTFKNNLTGNQHQAYKDVASQIVKVADTIALNTADESPYGKIIPYVGMIKIQGKSPLLKIFNTTSSGKETTKLLSKEIEAINYYTTREYEILLLNRDKNALVLALEPIYFSAQSDYVHVSINLYTNKKGEQFLLYVFPKDEALAYFYSKFLATIQNMGEGV</sequence>